<evidence type="ECO:0000256" key="2">
    <source>
        <dbReference type="SAM" id="MobiDB-lite"/>
    </source>
</evidence>
<feature type="compositionally biased region" description="Low complexity" evidence="2">
    <location>
        <begin position="815"/>
        <end position="828"/>
    </location>
</feature>
<feature type="compositionally biased region" description="Basic and acidic residues" evidence="2">
    <location>
        <begin position="1137"/>
        <end position="1168"/>
    </location>
</feature>
<dbReference type="SUPFAM" id="SSF48425">
    <property type="entry name" value="Sec7 domain"/>
    <property type="match status" value="1"/>
</dbReference>
<feature type="region of interest" description="Disordered" evidence="2">
    <location>
        <begin position="799"/>
        <end position="841"/>
    </location>
</feature>
<organism evidence="5 6">
    <name type="scientific">Albula glossodonta</name>
    <name type="common">roundjaw bonefish</name>
    <dbReference type="NCBI Taxonomy" id="121402"/>
    <lineage>
        <taxon>Eukaryota</taxon>
        <taxon>Metazoa</taxon>
        <taxon>Chordata</taxon>
        <taxon>Craniata</taxon>
        <taxon>Vertebrata</taxon>
        <taxon>Euteleostomi</taxon>
        <taxon>Actinopterygii</taxon>
        <taxon>Neopterygii</taxon>
        <taxon>Teleostei</taxon>
        <taxon>Albuliformes</taxon>
        <taxon>Albulidae</taxon>
        <taxon>Albula</taxon>
    </lineage>
</organism>
<dbReference type="CDD" id="cd13295">
    <property type="entry name" value="PH_EFA6"/>
    <property type="match status" value="1"/>
</dbReference>
<protein>
    <recommendedName>
        <fullName evidence="7">PH and SEC7 domain-containing protein 1</fullName>
    </recommendedName>
</protein>
<feature type="compositionally biased region" description="Polar residues" evidence="2">
    <location>
        <begin position="775"/>
        <end position="784"/>
    </location>
</feature>
<sequence>MSQAGKILHLYVEVRSVPDEEGKGPGDIEGIDPAVLQGAEVLAEHRGPSASPAMSAEPTRRRGSGGSLGVSPAKSPSRHSVSFQLRPGTDHNPAPTHHRQSLPYDGIGHLLSSLQPGADGTGRLMRERSSEYESFPGRGPQSSSLSGRTTAPATPSGGRRACEGPREGDGRRSVVTFSYIEKSSIRPMDGSQNSLCQSSGPPNPFSQALQESPVPAHFRKRLSDPIWLDSAESSRGFSPKLCCPASGPHQVGSPNLRRATLDSVARAATNRALEEFGSPQLRRKAANGSKSPTAHHHQQPRCQSWAGSSMPARSSCTLPNTHLMDPDRTKTTCGLPRSPASDHLSAHARQSAMTMSPTSSVQSQVAPSSCQWSESPRLSSKRNQVPPSSQFPHDHPSATSARRANHGPSDSPRTTHRVNFNLESSSNKLSEGMNQLSGRKSASPANSPEMARKLAEEATKLSTIFMEARRSPSPTPSLETARSESPRPGYLSRDPQTLFSSPGRGSPIQHHTEMNIPVHGHHRLDGDTARAGHVSPVLHAREPSSPAALRRDPGAALLTVDSGSPALPAKLHRAGLHPDDTNPSPIRDPRQQRVDHLLVDSPTPHRHQPPQYKGDSRSPSLDRRHDPRYNREARDSPEAGRRLYIGQYGGVPSVEAPVSWTSRQQWGGLPEKGGESPKAGRQADQYVGGALSGSRSKKAEQQRREVALLGPVAVEQQQGAPVCVENTSGYNIVLKAEVHTEGDHSGALGSSQSSSGVTGSLGEGSQMDRDCISPDGSSMGPSLHSQRIARAKWEFLFGTPSEDSTNAGNKDIPDASTAPPSGTSSESPTPTPPSSLPLEPLNQEKGRQELGQSLACHNVQHVEVELVTPPPAAAGASPKTGIIRRTIKYSETDLDAVPLRCYRETNIDEVLAEQDDADSAFGSNRSVMGTSGTGSSPLGGVLYTRTDGEEEELEEDEEVVSWASVRMQGDKKRQRATREEDEVFSLLLKRPLGSLSDCHGGLKSPIVVTSPRRTSEDGLDTFSRHFESIMESHRAKGTSYSSLDSEDLLTSSQAVFTFDLPTLTPEIQGQICQSARQIIELSFAPLAHSEPPTVSDSTHKATADSAHNRSSSSDSTQAPLGGGLSSASEDTPPGRGPKADRDCWQEKRPHRKPGDGLKSKAKEVKEEGGGGGTAVRLDESGQGRPVSCCQPGSPAAGLQSDGLWPVCDAVEMASSVLCWRGGAVEDRYLYAPTHRRPREKPLRPAADEIEPDISDRLGSTDTLSNGNKADLEAAKRLAKRLFNLDGFKKSDVARHLSKNNDFSRMVAEEYLRFFNFSGLTLDQALRAFLKEFALMGETQERERVLSHFSRRYLHCNPNAIPSEDSVHTLTCALMLLNTDLHGHALYNSIKNEKLQWTIDEEELRKSFSELADSRTDSASHTMKRISSGGNPFTGVAQQPGALLYKSGFLVRKVHADSDGKKTPRGKRGWKTFYAILKGLILYLQKNAVSIHHSLAMRAADYSKRPNVFYLRTADWRVFLFQAPNAEQMQSWITRINTVAAMFSAPPFPAAIGSQKKFSRPLLPGSTTKLPQEEQVQSHEARFRAISSELTELHSFPPDRKVKGRELEEYRQREEYLEFEKTRYGTYAMLLRAKIRCGEEDLSAFESRLFEDSGLQRAHSSPTLPQEGSQASSTKPGKRMEGQRHSYRQAVKQ</sequence>
<feature type="compositionally biased region" description="Polar residues" evidence="2">
    <location>
        <begin position="300"/>
        <end position="320"/>
    </location>
</feature>
<feature type="compositionally biased region" description="Polar residues" evidence="2">
    <location>
        <begin position="417"/>
        <end position="446"/>
    </location>
</feature>
<feature type="region of interest" description="Disordered" evidence="2">
    <location>
        <begin position="558"/>
        <end position="641"/>
    </location>
</feature>
<proteinExistence type="predicted"/>
<feature type="compositionally biased region" description="Basic and acidic residues" evidence="2">
    <location>
        <begin position="614"/>
        <end position="641"/>
    </location>
</feature>
<feature type="domain" description="PH" evidence="3">
    <location>
        <begin position="1442"/>
        <end position="1540"/>
    </location>
</feature>
<dbReference type="FunFam" id="2.30.29.30:FF:000054">
    <property type="entry name" value="PH and SEC7 domain-containing protein 3"/>
    <property type="match status" value="1"/>
</dbReference>
<name>A0A8T2P4H5_9TELE</name>
<feature type="region of interest" description="Disordered" evidence="2">
    <location>
        <begin position="466"/>
        <end position="495"/>
    </location>
</feature>
<evidence type="ECO:0000313" key="5">
    <source>
        <dbReference type="EMBL" id="KAG9344512.1"/>
    </source>
</evidence>
<dbReference type="EMBL" id="JAFBMS010000020">
    <property type="protein sequence ID" value="KAG9344512.1"/>
    <property type="molecule type" value="Genomic_DNA"/>
</dbReference>
<dbReference type="PANTHER" id="PTHR10663">
    <property type="entry name" value="GUANYL-NUCLEOTIDE EXCHANGE FACTOR"/>
    <property type="match status" value="1"/>
</dbReference>
<feature type="region of interest" description="Disordered" evidence="2">
    <location>
        <begin position="921"/>
        <end position="940"/>
    </location>
</feature>
<feature type="region of interest" description="Disordered" evidence="2">
    <location>
        <begin position="1089"/>
        <end position="1195"/>
    </location>
</feature>
<dbReference type="PROSITE" id="PS50003">
    <property type="entry name" value="PH_DOMAIN"/>
    <property type="match status" value="1"/>
</dbReference>
<accession>A0A8T2P4H5</accession>
<dbReference type="Pfam" id="PF01369">
    <property type="entry name" value="Sec7"/>
    <property type="match status" value="1"/>
</dbReference>
<dbReference type="SMART" id="SM00222">
    <property type="entry name" value="Sec7"/>
    <property type="match status" value="1"/>
</dbReference>
<dbReference type="InterPro" id="IPR011993">
    <property type="entry name" value="PH-like_dom_sf"/>
</dbReference>
<dbReference type="OrthoDB" id="2157641at2759"/>
<dbReference type="GO" id="GO:0032012">
    <property type="term" value="P:regulation of ARF protein signal transduction"/>
    <property type="evidence" value="ECO:0007669"/>
    <property type="project" value="InterPro"/>
</dbReference>
<dbReference type="InterPro" id="IPR001849">
    <property type="entry name" value="PH_domain"/>
</dbReference>
<dbReference type="InterPro" id="IPR041681">
    <property type="entry name" value="PH_9"/>
</dbReference>
<dbReference type="PANTHER" id="PTHR10663:SF334">
    <property type="entry name" value="PH AND SEC7 DOMAIN-CONTAINING PROTEIN 1"/>
    <property type="match status" value="1"/>
</dbReference>
<dbReference type="InterPro" id="IPR000904">
    <property type="entry name" value="Sec7_dom"/>
</dbReference>
<feature type="domain" description="SEC7" evidence="4">
    <location>
        <begin position="1257"/>
        <end position="1425"/>
    </location>
</feature>
<evidence type="ECO:0008006" key="7">
    <source>
        <dbReference type="Google" id="ProtNLM"/>
    </source>
</evidence>
<feature type="region of interest" description="Disordered" evidence="2">
    <location>
        <begin position="742"/>
        <end position="784"/>
    </location>
</feature>
<feature type="compositionally biased region" description="Polar residues" evidence="2">
    <location>
        <begin position="190"/>
        <end position="209"/>
    </location>
</feature>
<evidence type="ECO:0000256" key="1">
    <source>
        <dbReference type="ARBA" id="ARBA00004632"/>
    </source>
</evidence>
<reference evidence="5" key="1">
    <citation type="thesis" date="2021" institute="BYU ScholarsArchive" country="Provo, UT, USA">
        <title>Applications of and Algorithms for Genome Assembly and Genomic Analyses with an Emphasis on Marine Teleosts.</title>
        <authorList>
            <person name="Pickett B.D."/>
        </authorList>
    </citation>
    <scope>NUCLEOTIDE SEQUENCE</scope>
    <source>
        <strain evidence="5">HI-2016</strain>
    </source>
</reference>
<feature type="region of interest" description="Disordered" evidence="2">
    <location>
        <begin position="36"/>
        <end position="209"/>
    </location>
</feature>
<dbReference type="SUPFAM" id="SSF50729">
    <property type="entry name" value="PH domain-like"/>
    <property type="match status" value="1"/>
</dbReference>
<dbReference type="CDD" id="cd00171">
    <property type="entry name" value="Sec7"/>
    <property type="match status" value="1"/>
</dbReference>
<feature type="region of interest" description="Disordered" evidence="2">
    <location>
        <begin position="1652"/>
        <end position="1692"/>
    </location>
</feature>
<evidence type="ECO:0000313" key="6">
    <source>
        <dbReference type="Proteomes" id="UP000824540"/>
    </source>
</evidence>
<dbReference type="Gene3D" id="1.10.1000.11">
    <property type="entry name" value="Arf Nucleotide-binding Site Opener,domain 2"/>
    <property type="match status" value="1"/>
</dbReference>
<comment type="caution">
    <text evidence="5">The sequence shown here is derived from an EMBL/GenBank/DDBJ whole genome shotgun (WGS) entry which is preliminary data.</text>
</comment>
<feature type="compositionally biased region" description="Polar residues" evidence="2">
    <location>
        <begin position="140"/>
        <end position="153"/>
    </location>
</feature>
<dbReference type="GO" id="GO:0032587">
    <property type="term" value="C:ruffle membrane"/>
    <property type="evidence" value="ECO:0007669"/>
    <property type="project" value="UniProtKB-SubCell"/>
</dbReference>
<dbReference type="Proteomes" id="UP000824540">
    <property type="component" value="Unassembled WGS sequence"/>
</dbReference>
<dbReference type="GO" id="GO:0005085">
    <property type="term" value="F:guanyl-nucleotide exchange factor activity"/>
    <property type="evidence" value="ECO:0007669"/>
    <property type="project" value="InterPro"/>
</dbReference>
<comment type="subcellular location">
    <subcellularLocation>
        <location evidence="1">Cell projection</location>
        <location evidence="1">Ruffle membrane</location>
    </subcellularLocation>
</comment>
<gene>
    <name evidence="5" type="ORF">JZ751_011182</name>
</gene>
<dbReference type="Pfam" id="PF15410">
    <property type="entry name" value="PH_9"/>
    <property type="match status" value="1"/>
</dbReference>
<feature type="compositionally biased region" description="Basic and acidic residues" evidence="2">
    <location>
        <begin position="160"/>
        <end position="172"/>
    </location>
</feature>
<dbReference type="InterPro" id="IPR035999">
    <property type="entry name" value="Sec7_dom_sf"/>
</dbReference>
<dbReference type="InterPro" id="IPR023394">
    <property type="entry name" value="Sec7_C_sf"/>
</dbReference>
<feature type="compositionally biased region" description="Polar residues" evidence="2">
    <location>
        <begin position="351"/>
        <end position="402"/>
    </location>
</feature>
<feature type="compositionally biased region" description="Basic and acidic residues" evidence="2">
    <location>
        <begin position="587"/>
        <end position="598"/>
    </location>
</feature>
<feature type="compositionally biased region" description="Polar residues" evidence="2">
    <location>
        <begin position="1657"/>
        <end position="1674"/>
    </location>
</feature>
<dbReference type="PROSITE" id="PS50190">
    <property type="entry name" value="SEC7"/>
    <property type="match status" value="1"/>
</dbReference>
<feature type="region of interest" description="Disordered" evidence="2">
    <location>
        <begin position="273"/>
        <end position="452"/>
    </location>
</feature>
<dbReference type="SMART" id="SM00233">
    <property type="entry name" value="PH"/>
    <property type="match status" value="1"/>
</dbReference>
<keyword evidence="6" id="KW-1185">Reference proteome</keyword>
<dbReference type="Gene3D" id="2.30.29.30">
    <property type="entry name" value="Pleckstrin-homology domain (PH domain)/Phosphotyrosine-binding domain (PTB)"/>
    <property type="match status" value="1"/>
</dbReference>
<feature type="compositionally biased region" description="Low complexity" evidence="2">
    <location>
        <begin position="745"/>
        <end position="760"/>
    </location>
</feature>
<evidence type="ECO:0000259" key="4">
    <source>
        <dbReference type="PROSITE" id="PS50190"/>
    </source>
</evidence>
<evidence type="ECO:0000259" key="3">
    <source>
        <dbReference type="PROSITE" id="PS50003"/>
    </source>
</evidence>